<organism evidence="2 3">
    <name type="scientific">Microvirga brassicacearum</name>
    <dbReference type="NCBI Taxonomy" id="2580413"/>
    <lineage>
        <taxon>Bacteria</taxon>
        <taxon>Pseudomonadati</taxon>
        <taxon>Pseudomonadota</taxon>
        <taxon>Alphaproteobacteria</taxon>
        <taxon>Hyphomicrobiales</taxon>
        <taxon>Methylobacteriaceae</taxon>
        <taxon>Microvirga</taxon>
    </lineage>
</organism>
<evidence type="ECO:0000313" key="3">
    <source>
        <dbReference type="Proteomes" id="UP000325684"/>
    </source>
</evidence>
<protein>
    <recommendedName>
        <fullName evidence="4">DUF3300 domain-containing protein</fullName>
    </recommendedName>
</protein>
<evidence type="ECO:0008006" key="4">
    <source>
        <dbReference type="Google" id="ProtNLM"/>
    </source>
</evidence>
<sequence>MLKRLLLAVSLLAGGAAIHASTASATPVRAPLALAEALDTSVQYAQYYYGPRRRYVPRRYYGPRYYGRRYGRRYPVRPYYAPRRYYPARPYYGVRPYYRRPVYYYY</sequence>
<dbReference type="Proteomes" id="UP000325684">
    <property type="component" value="Unassembled WGS sequence"/>
</dbReference>
<evidence type="ECO:0000313" key="2">
    <source>
        <dbReference type="EMBL" id="KAB0265111.1"/>
    </source>
</evidence>
<keyword evidence="3" id="KW-1185">Reference proteome</keyword>
<name>A0A5N3P639_9HYPH</name>
<evidence type="ECO:0000256" key="1">
    <source>
        <dbReference type="SAM" id="SignalP"/>
    </source>
</evidence>
<gene>
    <name evidence="2" type="ORF">FEZ63_19885</name>
</gene>
<dbReference type="EMBL" id="VCMV01000042">
    <property type="protein sequence ID" value="KAB0265111.1"/>
    <property type="molecule type" value="Genomic_DNA"/>
</dbReference>
<feature type="chain" id="PRO_5024303233" description="DUF3300 domain-containing protein" evidence="1">
    <location>
        <begin position="26"/>
        <end position="106"/>
    </location>
</feature>
<comment type="caution">
    <text evidence="2">The sequence shown here is derived from an EMBL/GenBank/DDBJ whole genome shotgun (WGS) entry which is preliminary data.</text>
</comment>
<dbReference type="AlphaFoldDB" id="A0A5N3P639"/>
<proteinExistence type="predicted"/>
<feature type="signal peptide" evidence="1">
    <location>
        <begin position="1"/>
        <end position="25"/>
    </location>
</feature>
<accession>A0A5N3P639</accession>
<keyword evidence="1" id="KW-0732">Signal</keyword>
<dbReference type="RefSeq" id="WP_150947759.1">
    <property type="nucleotide sequence ID" value="NZ_VCMV01000042.1"/>
</dbReference>
<reference evidence="2 3" key="1">
    <citation type="journal article" date="2019" name="Microorganisms">
        <title>Genome Insights into the Novel Species Microvirga brassicacearum, a Rapeseed Endophyte with Biotechnological Potential.</title>
        <authorList>
            <person name="Jimenez-Gomez A."/>
            <person name="Saati-Santamaria Z."/>
            <person name="Igual J.M."/>
            <person name="Rivas R."/>
            <person name="Mateos P.F."/>
            <person name="Garcia-Fraile P."/>
        </authorList>
    </citation>
    <scope>NUCLEOTIDE SEQUENCE [LARGE SCALE GENOMIC DNA]</scope>
    <source>
        <strain evidence="2 3">CDVBN77</strain>
    </source>
</reference>